<organism evidence="1 2">
    <name type="scientific">Dichanthelium oligosanthes</name>
    <dbReference type="NCBI Taxonomy" id="888268"/>
    <lineage>
        <taxon>Eukaryota</taxon>
        <taxon>Viridiplantae</taxon>
        <taxon>Streptophyta</taxon>
        <taxon>Embryophyta</taxon>
        <taxon>Tracheophyta</taxon>
        <taxon>Spermatophyta</taxon>
        <taxon>Magnoliopsida</taxon>
        <taxon>Liliopsida</taxon>
        <taxon>Poales</taxon>
        <taxon>Poaceae</taxon>
        <taxon>PACMAD clade</taxon>
        <taxon>Panicoideae</taxon>
        <taxon>Panicodae</taxon>
        <taxon>Paniceae</taxon>
        <taxon>Dichantheliinae</taxon>
        <taxon>Dichanthelium</taxon>
    </lineage>
</organism>
<dbReference type="EMBL" id="LWDX02056194">
    <property type="protein sequence ID" value="OEL18603.1"/>
    <property type="molecule type" value="Genomic_DNA"/>
</dbReference>
<keyword evidence="2" id="KW-1185">Reference proteome</keyword>
<comment type="caution">
    <text evidence="1">The sequence shown here is derived from an EMBL/GenBank/DDBJ whole genome shotgun (WGS) entry which is preliminary data.</text>
</comment>
<gene>
    <name evidence="1" type="ORF">BAE44_0020378</name>
</gene>
<sequence length="168" mass="19288">MYPHVLGPGGYAKKLPKWETREQELTLAGVVPATSMLAPRSKHFLLARGASLSDDGSLNFKNKTAAEMREEDELTHALSTKEHPGRARGIGVVPWKAAFSEDTAIYRKSKHTRQLTLLDARVDARVQQLVEERMKEWQEVWKKSFEELERWFMKQREEEVLTSQGPQL</sequence>
<name>A0A1E5V0B6_9POAL</name>
<evidence type="ECO:0000313" key="1">
    <source>
        <dbReference type="EMBL" id="OEL18603.1"/>
    </source>
</evidence>
<reference evidence="1 2" key="1">
    <citation type="submission" date="2016-09" db="EMBL/GenBank/DDBJ databases">
        <title>The draft genome of Dichanthelium oligosanthes: A C3 panicoid grass species.</title>
        <authorList>
            <person name="Studer A.J."/>
            <person name="Schnable J.C."/>
            <person name="Brutnell T.P."/>
        </authorList>
    </citation>
    <scope>NUCLEOTIDE SEQUENCE [LARGE SCALE GENOMIC DNA]</scope>
    <source>
        <strain evidence="2">cv. Kellogg 1175</strain>
        <tissue evidence="1">Leaf</tissue>
    </source>
</reference>
<dbReference type="OrthoDB" id="676990at2759"/>
<accession>A0A1E5V0B6</accession>
<dbReference type="PANTHER" id="PTHR33018:SF34">
    <property type="entry name" value="OS02G0472350 PROTEIN"/>
    <property type="match status" value="1"/>
</dbReference>
<dbReference type="Proteomes" id="UP000095767">
    <property type="component" value="Unassembled WGS sequence"/>
</dbReference>
<dbReference type="PANTHER" id="PTHR33018">
    <property type="entry name" value="OS10G0338966 PROTEIN-RELATED"/>
    <property type="match status" value="1"/>
</dbReference>
<protein>
    <submittedName>
        <fullName evidence="1">Uncharacterized protein</fullName>
    </submittedName>
</protein>
<evidence type="ECO:0000313" key="2">
    <source>
        <dbReference type="Proteomes" id="UP000095767"/>
    </source>
</evidence>
<dbReference type="AlphaFoldDB" id="A0A1E5V0B6"/>
<proteinExistence type="predicted"/>